<accession>U4R1N3</accession>
<dbReference type="CDD" id="cd21109">
    <property type="entry name" value="SPASM"/>
    <property type="match status" value="1"/>
</dbReference>
<dbReference type="Proteomes" id="UP000016860">
    <property type="component" value="Unassembled WGS sequence"/>
</dbReference>
<dbReference type="GO" id="GO:0046872">
    <property type="term" value="F:metal ion binding"/>
    <property type="evidence" value="ECO:0007669"/>
    <property type="project" value="UniProtKB-KW"/>
</dbReference>
<gene>
    <name evidence="6" type="ORF">L323_13790</name>
</gene>
<protein>
    <recommendedName>
        <fullName evidence="5">Radical SAM core domain-containing protein</fullName>
    </recommendedName>
</protein>
<dbReference type="RefSeq" id="WP_020816229.1">
    <property type="nucleotide sequence ID" value="NZ_ATAY01000063.1"/>
</dbReference>
<evidence type="ECO:0000256" key="1">
    <source>
        <dbReference type="ARBA" id="ARBA00022691"/>
    </source>
</evidence>
<dbReference type="EMBL" id="ATAY01000063">
    <property type="protein sequence ID" value="EPR10585.1"/>
    <property type="molecule type" value="Genomic_DNA"/>
</dbReference>
<keyword evidence="1" id="KW-0949">S-adenosyl-L-methionine</keyword>
<keyword evidence="2" id="KW-0479">Metal-binding</keyword>
<keyword evidence="4" id="KW-0411">Iron-sulfur</keyword>
<comment type="caution">
    <text evidence="6">The sequence shown here is derived from an EMBL/GenBank/DDBJ whole genome shotgun (WGS) entry which is preliminary data.</text>
</comment>
<dbReference type="InterPro" id="IPR013785">
    <property type="entry name" value="Aldolase_TIM"/>
</dbReference>
<dbReference type="PANTHER" id="PTHR11228">
    <property type="entry name" value="RADICAL SAM DOMAIN PROTEIN"/>
    <property type="match status" value="1"/>
</dbReference>
<dbReference type="SFLD" id="SFLDS00029">
    <property type="entry name" value="Radical_SAM"/>
    <property type="match status" value="1"/>
</dbReference>
<dbReference type="InterPro" id="IPR007197">
    <property type="entry name" value="rSAM"/>
</dbReference>
<evidence type="ECO:0000256" key="3">
    <source>
        <dbReference type="ARBA" id="ARBA00023004"/>
    </source>
</evidence>
<dbReference type="OrthoDB" id="9763993at2"/>
<dbReference type="PANTHER" id="PTHR11228:SF7">
    <property type="entry name" value="PQQA PEPTIDE CYCLASE"/>
    <property type="match status" value="1"/>
</dbReference>
<dbReference type="SFLD" id="SFLDG01067">
    <property type="entry name" value="SPASM/twitch_domain_containing"/>
    <property type="match status" value="1"/>
</dbReference>
<dbReference type="PROSITE" id="PS51918">
    <property type="entry name" value="RADICAL_SAM"/>
    <property type="match status" value="1"/>
</dbReference>
<dbReference type="PATRIC" id="fig|1330534.3.peg.2738"/>
<evidence type="ECO:0000259" key="5">
    <source>
        <dbReference type="PROSITE" id="PS51918"/>
    </source>
</evidence>
<sequence>MKKKLLLCDMVIAKNLCNASCEYCLTNYDNYDPGQACLRNEYKYEKGTNLYQRLNYIIDTLQQKLDIGALKISGGEILLVKNIISLLEERSSQFINVQLMTNGILLNDESISRLKAIPNFYLQISFDSSDFEGNFYRNKNRNMHDRLLKNIDKVLKSGIPLEINCVVTDRSIAHLSNFLDYLKQYEGYPLKVFPFPVRGDEVEKYFPKEEQISEIDKIIDNYHNYESIIPPVQYWEGLKLFLQNKRRQRICMIPYHTFQFFDDGKFTPCPYWWTVELGNLFRDSEAVIDNFQTAPVYRMLLASKPKLGSCDHCYIRSEVLNLYFEGVLSKSDIKTIPFYGKPEMLEFLEKVKADYLELHGRKLV</sequence>
<dbReference type="CDD" id="cd01335">
    <property type="entry name" value="Radical_SAM"/>
    <property type="match status" value="1"/>
</dbReference>
<evidence type="ECO:0000256" key="4">
    <source>
        <dbReference type="ARBA" id="ARBA00023014"/>
    </source>
</evidence>
<evidence type="ECO:0000256" key="2">
    <source>
        <dbReference type="ARBA" id="ARBA00022723"/>
    </source>
</evidence>
<dbReference type="STRING" id="1330534.L323_13790"/>
<dbReference type="GO" id="GO:0003824">
    <property type="term" value="F:catalytic activity"/>
    <property type="evidence" value="ECO:0007669"/>
    <property type="project" value="InterPro"/>
</dbReference>
<reference evidence="6 7" key="1">
    <citation type="journal article" date="2013" name="Genome Announc.">
        <title>Draft Genome Sequence of the Cellulolytic Bacterium Clostridium papyrosolvens C7 (ATCC 700395).</title>
        <authorList>
            <person name="Zepeda V."/>
            <person name="Dassa B."/>
            <person name="Borovok I."/>
            <person name="Lamed R."/>
            <person name="Bayer E.A."/>
            <person name="Cate J.H."/>
        </authorList>
    </citation>
    <scope>NUCLEOTIDE SEQUENCE [LARGE SCALE GENOMIC DNA]</scope>
    <source>
        <strain evidence="6 7">C7</strain>
    </source>
</reference>
<keyword evidence="3" id="KW-0408">Iron</keyword>
<dbReference type="AlphaFoldDB" id="U4R1N3"/>
<dbReference type="GO" id="GO:0051536">
    <property type="term" value="F:iron-sulfur cluster binding"/>
    <property type="evidence" value="ECO:0007669"/>
    <property type="project" value="UniProtKB-KW"/>
</dbReference>
<evidence type="ECO:0000313" key="6">
    <source>
        <dbReference type="EMBL" id="EPR10585.1"/>
    </source>
</evidence>
<dbReference type="InterPro" id="IPR050377">
    <property type="entry name" value="Radical_SAM_PqqE_MftC-like"/>
</dbReference>
<organism evidence="6 7">
    <name type="scientific">Ruminiclostridium papyrosolvens C7</name>
    <dbReference type="NCBI Taxonomy" id="1330534"/>
    <lineage>
        <taxon>Bacteria</taxon>
        <taxon>Bacillati</taxon>
        <taxon>Bacillota</taxon>
        <taxon>Clostridia</taxon>
        <taxon>Eubacteriales</taxon>
        <taxon>Oscillospiraceae</taxon>
        <taxon>Ruminiclostridium</taxon>
    </lineage>
</organism>
<proteinExistence type="predicted"/>
<dbReference type="Pfam" id="PF04055">
    <property type="entry name" value="Radical_SAM"/>
    <property type="match status" value="1"/>
</dbReference>
<dbReference type="Gene3D" id="3.20.20.70">
    <property type="entry name" value="Aldolase class I"/>
    <property type="match status" value="1"/>
</dbReference>
<dbReference type="InterPro" id="IPR058240">
    <property type="entry name" value="rSAM_sf"/>
</dbReference>
<evidence type="ECO:0000313" key="7">
    <source>
        <dbReference type="Proteomes" id="UP000016860"/>
    </source>
</evidence>
<dbReference type="SUPFAM" id="SSF102114">
    <property type="entry name" value="Radical SAM enzymes"/>
    <property type="match status" value="1"/>
</dbReference>
<name>U4R1N3_9FIRM</name>
<feature type="domain" description="Radical SAM core" evidence="5">
    <location>
        <begin position="1"/>
        <end position="226"/>
    </location>
</feature>